<keyword evidence="6 10" id="KW-0051">Antiviral defense</keyword>
<keyword evidence="12" id="KW-1185">Reference proteome</keyword>
<evidence type="ECO:0000256" key="5">
    <source>
        <dbReference type="ARBA" id="ARBA00022842"/>
    </source>
</evidence>
<dbReference type="EMBL" id="MYFO01000023">
    <property type="protein sequence ID" value="TFE85790.1"/>
    <property type="molecule type" value="Genomic_DNA"/>
</dbReference>
<name>A0A4Y8PX53_9BACL</name>
<dbReference type="CDD" id="cd09721">
    <property type="entry name" value="Cas1_I-C"/>
    <property type="match status" value="1"/>
</dbReference>
<dbReference type="Gene3D" id="1.20.120.920">
    <property type="entry name" value="CRISPR-associated endonuclease Cas1, C-terminal domain"/>
    <property type="match status" value="1"/>
</dbReference>
<organism evidence="11 12">
    <name type="scientific">Paenibacillus athensensis</name>
    <dbReference type="NCBI Taxonomy" id="1967502"/>
    <lineage>
        <taxon>Bacteria</taxon>
        <taxon>Bacillati</taxon>
        <taxon>Bacillota</taxon>
        <taxon>Bacilli</taxon>
        <taxon>Bacillales</taxon>
        <taxon>Paenibacillaceae</taxon>
        <taxon>Paenibacillus</taxon>
    </lineage>
</organism>
<dbReference type="GO" id="GO:0004520">
    <property type="term" value="F:DNA endonuclease activity"/>
    <property type="evidence" value="ECO:0007669"/>
    <property type="project" value="InterPro"/>
</dbReference>
<protein>
    <recommendedName>
        <fullName evidence="10">CRISPR-associated endonuclease Cas1</fullName>
        <ecNumber evidence="10">3.1.-.-</ecNumber>
    </recommendedName>
</protein>
<evidence type="ECO:0000256" key="6">
    <source>
        <dbReference type="ARBA" id="ARBA00023118"/>
    </source>
</evidence>
<sequence>MRKLLNTLYITAADSYLAREGESVIVRKEEQTVLRIPVHNLESIVMFGYAGASPSLMQLCMERGISLTFLQENGRFLGSVVGAVKGNVLLRRKQYRMADGPEGVLLASRFVLGKIANARTVLHRGLRDHGDVLDEEKVAREAEFLKRYMRRALTCQSLDEVRGVEGEAARRYFAAYPELILTDKTSFTMRGRTRRPPLDRVNALLSYVYALLRTDVQSALETVGLDPAVGFLHRDRPGRQSLALDLMEELRSYMADRLVLSLINRKQIGANDFIVKENGAHLLKPAARKEVITAWQQRKREEIRHPFLKESIHLGLLPYAQALLLARYIRGDLDGYPPFLWR</sequence>
<evidence type="ECO:0000256" key="1">
    <source>
        <dbReference type="ARBA" id="ARBA00022722"/>
    </source>
</evidence>
<feature type="binding site" evidence="10">
    <location>
        <position position="233"/>
    </location>
    <ligand>
        <name>Mn(2+)</name>
        <dbReference type="ChEBI" id="CHEBI:29035"/>
    </ligand>
</feature>
<dbReference type="GO" id="GO:0046872">
    <property type="term" value="F:metal ion binding"/>
    <property type="evidence" value="ECO:0007669"/>
    <property type="project" value="UniProtKB-UniRule"/>
</dbReference>
<comment type="cofactor">
    <cofactor evidence="10">
        <name>Mg(2+)</name>
        <dbReference type="ChEBI" id="CHEBI:18420"/>
    </cofactor>
    <cofactor evidence="10">
        <name>Mn(2+)</name>
        <dbReference type="ChEBI" id="CHEBI:29035"/>
    </cofactor>
</comment>
<evidence type="ECO:0000256" key="8">
    <source>
        <dbReference type="ARBA" id="ARBA00023211"/>
    </source>
</evidence>
<dbReference type="InterPro" id="IPR042211">
    <property type="entry name" value="CRISPR-assoc_Cas1_N"/>
</dbReference>
<comment type="caution">
    <text evidence="11">The sequence shown here is derived from an EMBL/GenBank/DDBJ whole genome shotgun (WGS) entry which is preliminary data.</text>
</comment>
<dbReference type="RefSeq" id="WP_134754754.1">
    <property type="nucleotide sequence ID" value="NZ_MYFO02000002.1"/>
</dbReference>
<evidence type="ECO:0000256" key="2">
    <source>
        <dbReference type="ARBA" id="ARBA00022723"/>
    </source>
</evidence>
<feature type="binding site" evidence="10">
    <location>
        <position position="248"/>
    </location>
    <ligand>
        <name>Mn(2+)</name>
        <dbReference type="ChEBI" id="CHEBI:29035"/>
    </ligand>
</feature>
<dbReference type="AlphaFoldDB" id="A0A4Y8PX53"/>
<evidence type="ECO:0000256" key="4">
    <source>
        <dbReference type="ARBA" id="ARBA00022801"/>
    </source>
</evidence>
<dbReference type="PANTHER" id="PTHR34353:SF2">
    <property type="entry name" value="CRISPR-ASSOCIATED ENDONUCLEASE CAS1 1"/>
    <property type="match status" value="1"/>
</dbReference>
<evidence type="ECO:0000256" key="10">
    <source>
        <dbReference type="HAMAP-Rule" id="MF_01470"/>
    </source>
</evidence>
<dbReference type="HAMAP" id="MF_01470">
    <property type="entry name" value="Cas1"/>
    <property type="match status" value="1"/>
</dbReference>
<evidence type="ECO:0000256" key="9">
    <source>
        <dbReference type="ARBA" id="ARBA00038592"/>
    </source>
</evidence>
<dbReference type="InterPro" id="IPR050646">
    <property type="entry name" value="Cas1"/>
</dbReference>
<dbReference type="GO" id="GO:0051607">
    <property type="term" value="P:defense response to virus"/>
    <property type="evidence" value="ECO:0007669"/>
    <property type="project" value="UniProtKB-UniRule"/>
</dbReference>
<keyword evidence="5 10" id="KW-0460">Magnesium</keyword>
<dbReference type="InterPro" id="IPR042206">
    <property type="entry name" value="CRISPR-assoc_Cas1_C"/>
</dbReference>
<evidence type="ECO:0000256" key="3">
    <source>
        <dbReference type="ARBA" id="ARBA00022759"/>
    </source>
</evidence>
<keyword evidence="2 10" id="KW-0479">Metal-binding</keyword>
<dbReference type="GO" id="GO:0043571">
    <property type="term" value="P:maintenance of CRISPR repeat elements"/>
    <property type="evidence" value="ECO:0007669"/>
    <property type="project" value="UniProtKB-UniRule"/>
</dbReference>
<feature type="binding site" evidence="10">
    <location>
        <position position="165"/>
    </location>
    <ligand>
        <name>Mn(2+)</name>
        <dbReference type="ChEBI" id="CHEBI:29035"/>
    </ligand>
</feature>
<comment type="subunit">
    <text evidence="9 10">Homodimer, forms a heterotetramer with a Cas2 homodimer.</text>
</comment>
<keyword evidence="3 10" id="KW-0255">Endonuclease</keyword>
<dbReference type="InterPro" id="IPR002729">
    <property type="entry name" value="CRISPR-assoc_Cas1"/>
</dbReference>
<dbReference type="Gene3D" id="3.100.10.20">
    <property type="entry name" value="CRISPR-associated endonuclease Cas1, N-terminal domain"/>
    <property type="match status" value="1"/>
</dbReference>
<dbReference type="GO" id="GO:0003677">
    <property type="term" value="F:DNA binding"/>
    <property type="evidence" value="ECO:0007669"/>
    <property type="project" value="UniProtKB-KW"/>
</dbReference>
<comment type="similarity">
    <text evidence="10">Belongs to the CRISPR-associated endonuclease Cas1 family.</text>
</comment>
<keyword evidence="4 10" id="KW-0378">Hydrolase</keyword>
<evidence type="ECO:0000256" key="7">
    <source>
        <dbReference type="ARBA" id="ARBA00023125"/>
    </source>
</evidence>
<reference evidence="11 12" key="1">
    <citation type="submission" date="2017-03" db="EMBL/GenBank/DDBJ databases">
        <title>Isolation of Levoglucosan Utilizing Bacteria.</title>
        <authorList>
            <person name="Arya A.S."/>
        </authorList>
    </citation>
    <scope>NUCLEOTIDE SEQUENCE [LARGE SCALE GENOMIC DNA]</scope>
    <source>
        <strain evidence="11 12">MEC069</strain>
    </source>
</reference>
<accession>A0A4Y8PX53</accession>
<dbReference type="NCBIfam" id="TIGR03640">
    <property type="entry name" value="cas1_DVULG"/>
    <property type="match status" value="1"/>
</dbReference>
<dbReference type="Proteomes" id="UP000298246">
    <property type="component" value="Unassembled WGS sequence"/>
</dbReference>
<keyword evidence="7 10" id="KW-0238">DNA-binding</keyword>
<evidence type="ECO:0000313" key="11">
    <source>
        <dbReference type="EMBL" id="TFE85790.1"/>
    </source>
</evidence>
<proteinExistence type="inferred from homology"/>
<keyword evidence="8 10" id="KW-0464">Manganese</keyword>
<dbReference type="NCBIfam" id="TIGR00287">
    <property type="entry name" value="cas1"/>
    <property type="match status" value="1"/>
</dbReference>
<dbReference type="OrthoDB" id="9803119at2"/>
<comment type="function">
    <text evidence="10">CRISPR (clustered regularly interspaced short palindromic repeat), is an adaptive immune system that provides protection against mobile genetic elements (viruses, transposable elements and conjugative plasmids). CRISPR clusters contain spacers, sequences complementary to antecedent mobile elements, and target invading nucleic acids. CRISPR clusters are transcribed and processed into CRISPR RNA (crRNA). Acts as a dsDNA endonuclease. Involved in the integration of spacer DNA into the CRISPR cassette.</text>
</comment>
<gene>
    <name evidence="10" type="primary">cas1</name>
    <name evidence="11" type="ORF">B5M42_16490</name>
</gene>
<dbReference type="EC" id="3.1.-.-" evidence="10"/>
<dbReference type="PANTHER" id="PTHR34353">
    <property type="entry name" value="CRISPR-ASSOCIATED ENDONUCLEASE CAS1 1"/>
    <property type="match status" value="1"/>
</dbReference>
<dbReference type="Pfam" id="PF01867">
    <property type="entry name" value="Cas_Cas1"/>
    <property type="match status" value="1"/>
</dbReference>
<dbReference type="GO" id="GO:0016787">
    <property type="term" value="F:hydrolase activity"/>
    <property type="evidence" value="ECO:0007669"/>
    <property type="project" value="UniProtKB-KW"/>
</dbReference>
<dbReference type="InterPro" id="IPR019856">
    <property type="entry name" value="CRISPR-assoc_Cas1_DVULG"/>
</dbReference>
<evidence type="ECO:0000313" key="12">
    <source>
        <dbReference type="Proteomes" id="UP000298246"/>
    </source>
</evidence>
<keyword evidence="1 10" id="KW-0540">Nuclease</keyword>